<dbReference type="STRING" id="381665.SAMN05216554_0055"/>
<keyword evidence="3" id="KW-0540">Nuclease</keyword>
<dbReference type="OrthoDB" id="4425504at2"/>
<dbReference type="GO" id="GO:0016787">
    <property type="term" value="F:hydrolase activity"/>
    <property type="evidence" value="ECO:0007669"/>
    <property type="project" value="UniProtKB-KW"/>
</dbReference>
<keyword evidence="4" id="KW-0255">Endonuclease</keyword>
<dbReference type="InterPro" id="IPR038570">
    <property type="entry name" value="HicA_sf"/>
</dbReference>
<dbReference type="GO" id="GO:0003729">
    <property type="term" value="F:mRNA binding"/>
    <property type="evidence" value="ECO:0007669"/>
    <property type="project" value="InterPro"/>
</dbReference>
<dbReference type="RefSeq" id="WP_092558431.1">
    <property type="nucleotide sequence ID" value="NZ_FNPZ01000010.1"/>
</dbReference>
<dbReference type="Proteomes" id="UP000198891">
    <property type="component" value="Unassembled WGS sequence"/>
</dbReference>
<comment type="similarity">
    <text evidence="1">Belongs to the HicA mRNA interferase family.</text>
</comment>
<dbReference type="Gene3D" id="3.30.920.30">
    <property type="entry name" value="Hypothetical protein"/>
    <property type="match status" value="1"/>
</dbReference>
<accession>A0A1H3U3Y3</accession>
<dbReference type="GO" id="GO:0004519">
    <property type="term" value="F:endonuclease activity"/>
    <property type="evidence" value="ECO:0007669"/>
    <property type="project" value="UniProtKB-KW"/>
</dbReference>
<dbReference type="Pfam" id="PF07927">
    <property type="entry name" value="HicA_toxin"/>
    <property type="match status" value="1"/>
</dbReference>
<dbReference type="EMBL" id="FNPZ01000010">
    <property type="protein sequence ID" value="SDZ56575.1"/>
    <property type="molecule type" value="Genomic_DNA"/>
</dbReference>
<evidence type="ECO:0000313" key="8">
    <source>
        <dbReference type="EMBL" id="SDZ56575.1"/>
    </source>
</evidence>
<organism evidence="8 9">
    <name type="scientific">Herbiconiux ginsengi</name>
    <dbReference type="NCBI Taxonomy" id="381665"/>
    <lineage>
        <taxon>Bacteria</taxon>
        <taxon>Bacillati</taxon>
        <taxon>Actinomycetota</taxon>
        <taxon>Actinomycetes</taxon>
        <taxon>Micrococcales</taxon>
        <taxon>Microbacteriaceae</taxon>
        <taxon>Herbiconiux</taxon>
    </lineage>
</organism>
<name>A0A1H3U3Y3_9MICO</name>
<evidence type="ECO:0000256" key="3">
    <source>
        <dbReference type="ARBA" id="ARBA00022722"/>
    </source>
</evidence>
<evidence type="ECO:0000256" key="6">
    <source>
        <dbReference type="ARBA" id="ARBA00022884"/>
    </source>
</evidence>
<evidence type="ECO:0000256" key="2">
    <source>
        <dbReference type="ARBA" id="ARBA00022649"/>
    </source>
</evidence>
<evidence type="ECO:0000256" key="7">
    <source>
        <dbReference type="ARBA" id="ARBA00023016"/>
    </source>
</evidence>
<keyword evidence="7" id="KW-0346">Stress response</keyword>
<dbReference type="AlphaFoldDB" id="A0A1H3U3Y3"/>
<evidence type="ECO:0000313" key="9">
    <source>
        <dbReference type="Proteomes" id="UP000198891"/>
    </source>
</evidence>
<dbReference type="InterPro" id="IPR012933">
    <property type="entry name" value="HicA_mRNA_interferase"/>
</dbReference>
<keyword evidence="6" id="KW-0694">RNA-binding</keyword>
<evidence type="ECO:0000256" key="4">
    <source>
        <dbReference type="ARBA" id="ARBA00022759"/>
    </source>
</evidence>
<dbReference type="SUPFAM" id="SSF54786">
    <property type="entry name" value="YcfA/nrd intein domain"/>
    <property type="match status" value="1"/>
</dbReference>
<proteinExistence type="inferred from homology"/>
<gene>
    <name evidence="8" type="ORF">SAMN05216554_0055</name>
</gene>
<protein>
    <submittedName>
        <fullName evidence="8">Predicted RNA binding protein YcfA, dsRBD-like fold, HicA-like mRNA interferase family</fullName>
    </submittedName>
</protein>
<evidence type="ECO:0000256" key="1">
    <source>
        <dbReference type="ARBA" id="ARBA00006620"/>
    </source>
</evidence>
<keyword evidence="2" id="KW-1277">Toxin-antitoxin system</keyword>
<keyword evidence="9" id="KW-1185">Reference proteome</keyword>
<evidence type="ECO:0000256" key="5">
    <source>
        <dbReference type="ARBA" id="ARBA00022801"/>
    </source>
</evidence>
<reference evidence="8 9" key="1">
    <citation type="submission" date="2016-10" db="EMBL/GenBank/DDBJ databases">
        <authorList>
            <person name="de Groot N.N."/>
        </authorList>
    </citation>
    <scope>NUCLEOTIDE SEQUENCE [LARGE SCALE GENOMIC DNA]</scope>
    <source>
        <strain evidence="8 9">CGMCC 4.3491</strain>
    </source>
</reference>
<keyword evidence="5" id="KW-0378">Hydrolase</keyword>
<sequence length="69" mass="8045">MTKPQKYRDVTKFLRSKGWEFKRQKGSHEIWGPSESGMIFSLVAHKGEVSVGVVRQIQQIFPDAPREWN</sequence>